<proteinExistence type="predicted"/>
<dbReference type="AlphaFoldDB" id="A0A5P5X5K6"/>
<accession>A0A5P5X5K6</accession>
<organism evidence="1">
    <name type="scientific">Vibrio parahaemolyticus</name>
    <dbReference type="NCBI Taxonomy" id="670"/>
    <lineage>
        <taxon>Bacteria</taxon>
        <taxon>Pseudomonadati</taxon>
        <taxon>Pseudomonadota</taxon>
        <taxon>Gammaproteobacteria</taxon>
        <taxon>Vibrionales</taxon>
        <taxon>Vibrionaceae</taxon>
        <taxon>Vibrio</taxon>
    </lineage>
</organism>
<sequence>MNQKELIKNCYLRVVRVVPDIEIINKLLLKTKFKATTGKTLSFSKPENLNQKLQWVKIYDRNPLYTVIADKVGVRKYLTDMGLQEVLIPCFGEGSSFEEFNLSNINSSSFPVIIKVNHDCSGGLILRNPNEPLINVKGISEPKFSESDFNSTYDYNEAYIRYFIKERMKYNHYYSSKEWQYKNIPKKFLIEKLLEDSDGHIPNDYKFHCFNGKVEFIYVSVDREGDDYRKIYYPDWTPAPFTWTKIGKEKCFEGDDISPPENLNKLIEVAEKISQDFKYIRVDLYSTGKEMFFGELTLQHGSGFEPILPAKYDEYYGSLFDINNK</sequence>
<reference evidence="1" key="1">
    <citation type="journal article" date="2019" name="Int. J. Food Microbiol.">
        <title>Developing a novel molecular serotyping system based on capsular polysaccharide synthesis gene clusters of Vibrio parahaemolyticus.</title>
        <authorList>
            <person name="Pang Y."/>
            <person name="Guo X."/>
            <person name="Tian X."/>
            <person name="Liu F."/>
            <person name="Wang L."/>
            <person name="Wu J."/>
            <person name="Zhang S."/>
            <person name="Li S."/>
            <person name="Liu B."/>
        </authorList>
    </citation>
    <scope>NUCLEOTIDE SEQUENCE</scope>
    <source>
        <strain evidence="1">G2922</strain>
    </source>
</reference>
<dbReference type="Pfam" id="PF14305">
    <property type="entry name" value="ATPgrasp_TupA"/>
    <property type="match status" value="1"/>
</dbReference>
<gene>
    <name evidence="1" type="primary">wfdR</name>
</gene>
<dbReference type="InterPro" id="IPR029465">
    <property type="entry name" value="ATPgrasp_TupA"/>
</dbReference>
<evidence type="ECO:0000313" key="1">
    <source>
        <dbReference type="EMBL" id="QFF90510.1"/>
    </source>
</evidence>
<protein>
    <submittedName>
        <fullName evidence="1">WfdR</fullName>
    </submittedName>
</protein>
<dbReference type="EMBL" id="MK473649">
    <property type="protein sequence ID" value="QFF90510.1"/>
    <property type="molecule type" value="Genomic_DNA"/>
</dbReference>
<name>A0A5P5X5K6_VIBPH</name>
<dbReference type="RefSeq" id="WP_025558427.1">
    <property type="nucleotide sequence ID" value="NZ_CP080478.1"/>
</dbReference>